<dbReference type="Proteomes" id="UP000308901">
    <property type="component" value="Unassembled WGS sequence"/>
</dbReference>
<accession>A0A5R8Y0I9</accession>
<keyword evidence="2" id="KW-1185">Reference proteome</keyword>
<organism evidence="1 2">
    <name type="scientific">Arcobacter arenosus</name>
    <dbReference type="NCBI Taxonomy" id="2576037"/>
    <lineage>
        <taxon>Bacteria</taxon>
        <taxon>Pseudomonadati</taxon>
        <taxon>Campylobacterota</taxon>
        <taxon>Epsilonproteobacteria</taxon>
        <taxon>Campylobacterales</taxon>
        <taxon>Arcobacteraceae</taxon>
        <taxon>Arcobacter</taxon>
    </lineage>
</organism>
<comment type="caution">
    <text evidence="1">The sequence shown here is derived from an EMBL/GenBank/DDBJ whole genome shotgun (WGS) entry which is preliminary data.</text>
</comment>
<dbReference type="EMBL" id="VANU01000004">
    <property type="protein sequence ID" value="TLP37761.1"/>
    <property type="molecule type" value="Genomic_DNA"/>
</dbReference>
<name>A0A5R8Y0I9_9BACT</name>
<dbReference type="Pfam" id="PF04325">
    <property type="entry name" value="DUF465"/>
    <property type="match status" value="1"/>
</dbReference>
<sequence>MFNEHRDIIAELKQQDAHFQSVFDKHNELDQEIVDLEKNFADQFEIEAKKKDKLKLKDEVYSYIVKYKKENNL</sequence>
<dbReference type="InterPro" id="IPR007420">
    <property type="entry name" value="DUF465"/>
</dbReference>
<dbReference type="AlphaFoldDB" id="A0A5R8Y0I9"/>
<dbReference type="RefSeq" id="WP_138152941.1">
    <property type="nucleotide sequence ID" value="NZ_CBDDKQ010000004.1"/>
</dbReference>
<dbReference type="Gene3D" id="6.10.280.50">
    <property type="match status" value="1"/>
</dbReference>
<evidence type="ECO:0000313" key="2">
    <source>
        <dbReference type="Proteomes" id="UP000308901"/>
    </source>
</evidence>
<evidence type="ECO:0000313" key="1">
    <source>
        <dbReference type="EMBL" id="TLP37761.1"/>
    </source>
</evidence>
<dbReference type="OrthoDB" id="5616367at2"/>
<dbReference type="InterPro" id="IPR038444">
    <property type="entry name" value="DUF465_sf"/>
</dbReference>
<reference evidence="1 2" key="1">
    <citation type="submission" date="2019-05" db="EMBL/GenBank/DDBJ databases">
        <title>Arcobacter sp. nov., isolated from sea sediment.</title>
        <authorList>
            <person name="Kim W."/>
        </authorList>
    </citation>
    <scope>NUCLEOTIDE SEQUENCE [LARGE SCALE GENOMIC DNA]</scope>
    <source>
        <strain evidence="1 2">CAU 1517</strain>
    </source>
</reference>
<proteinExistence type="predicted"/>
<gene>
    <name evidence="1" type="ORF">FDK22_10645</name>
</gene>
<protein>
    <submittedName>
        <fullName evidence="1">DUF465 domain-containing protein</fullName>
    </submittedName>
</protein>